<keyword evidence="3" id="KW-1185">Reference proteome</keyword>
<dbReference type="GeneID" id="9038542"/>
<dbReference type="SUPFAM" id="SSF56300">
    <property type="entry name" value="Metallo-dependent phosphatases"/>
    <property type="match status" value="1"/>
</dbReference>
<evidence type="ECO:0000259" key="1">
    <source>
        <dbReference type="SMART" id="SM00156"/>
    </source>
</evidence>
<name>C5KYD0_PERM5</name>
<dbReference type="InParanoid" id="C5KYD0"/>
<dbReference type="RefSeq" id="XP_002778712.1">
    <property type="nucleotide sequence ID" value="XM_002778666.1"/>
</dbReference>
<accession>C5KYD0</accession>
<dbReference type="AlphaFoldDB" id="C5KYD0"/>
<dbReference type="PRINTS" id="PR00114">
    <property type="entry name" value="STPHPHTASE"/>
</dbReference>
<dbReference type="InterPro" id="IPR006186">
    <property type="entry name" value="Ser/Thr-sp_prot-phosphatase"/>
</dbReference>
<dbReference type="PANTHER" id="PTHR46422:SF4">
    <property type="entry name" value="SERINE_THREONINE-PROTEIN PHOSPHATASE BSL3"/>
    <property type="match status" value="1"/>
</dbReference>
<dbReference type="Proteomes" id="UP000007800">
    <property type="component" value="Unassembled WGS sequence"/>
</dbReference>
<dbReference type="OMA" id="VSPEWYV"/>
<dbReference type="EMBL" id="GG677382">
    <property type="protein sequence ID" value="EER10507.1"/>
    <property type="molecule type" value="Genomic_DNA"/>
</dbReference>
<sequence>MFDAATVGEDLVKQGRAAAKKFVQKCLYEVSPEWYVTYVQDAHRDDGRRRLGALDQFASVDDLTLILRVASRSFRSSLLENVSAPAKIFGGINGQLLDLLSLFRTFLPPDSITGDILYTNYVFLGDYIGPGWCNLDTLALVLSLKILYPSAITLLRGKHEAEPSNLHFLAECEERLGDEGRRIWKLANRRIVMFRVFTLGGAHRRTRPVRPWLRAVVLDSVRATEEAEAPIEGTAFHRAAFGEDLKQDSLRNVDTTIAASFVLNSC</sequence>
<protein>
    <submittedName>
        <fullName evidence="2">Serine/threonine-protein phosphatase, putative</fullName>
    </submittedName>
</protein>
<reference evidence="2 3" key="1">
    <citation type="submission" date="2008-07" db="EMBL/GenBank/DDBJ databases">
        <authorList>
            <person name="El-Sayed N."/>
            <person name="Caler E."/>
            <person name="Inman J."/>
            <person name="Amedeo P."/>
            <person name="Hass B."/>
            <person name="Wortman J."/>
        </authorList>
    </citation>
    <scope>NUCLEOTIDE SEQUENCE [LARGE SCALE GENOMIC DNA]</scope>
    <source>
        <strain evidence="3">ATCC 50983 / TXsc</strain>
    </source>
</reference>
<dbReference type="SMART" id="SM00156">
    <property type="entry name" value="PP2Ac"/>
    <property type="match status" value="1"/>
</dbReference>
<evidence type="ECO:0000313" key="3">
    <source>
        <dbReference type="Proteomes" id="UP000007800"/>
    </source>
</evidence>
<evidence type="ECO:0000313" key="2">
    <source>
        <dbReference type="EMBL" id="EER10507.1"/>
    </source>
</evidence>
<dbReference type="Gene3D" id="3.60.21.10">
    <property type="match status" value="1"/>
</dbReference>
<dbReference type="PANTHER" id="PTHR46422">
    <property type="entry name" value="SERINE/THREONINE-PROTEIN PHOSPHATASE BSL3"/>
    <property type="match status" value="1"/>
</dbReference>
<organism evidence="3">
    <name type="scientific">Perkinsus marinus (strain ATCC 50983 / TXsc)</name>
    <dbReference type="NCBI Taxonomy" id="423536"/>
    <lineage>
        <taxon>Eukaryota</taxon>
        <taxon>Sar</taxon>
        <taxon>Alveolata</taxon>
        <taxon>Perkinsozoa</taxon>
        <taxon>Perkinsea</taxon>
        <taxon>Perkinsida</taxon>
        <taxon>Perkinsidae</taxon>
        <taxon>Perkinsus</taxon>
    </lineage>
</organism>
<proteinExistence type="predicted"/>
<gene>
    <name evidence="2" type="ORF">Pmar_PMAR005842</name>
</gene>
<dbReference type="InterPro" id="IPR029052">
    <property type="entry name" value="Metallo-depent_PP-like"/>
</dbReference>
<feature type="domain" description="Serine/threonine specific protein phosphatases" evidence="1">
    <location>
        <begin position="58"/>
        <end position="265"/>
    </location>
</feature>
<dbReference type="GO" id="GO:0016787">
    <property type="term" value="F:hydrolase activity"/>
    <property type="evidence" value="ECO:0007669"/>
    <property type="project" value="InterPro"/>
</dbReference>
<dbReference type="OrthoDB" id="429366at2759"/>